<dbReference type="OrthoDB" id="1933483at2759"/>
<evidence type="ECO:0000256" key="6">
    <source>
        <dbReference type="ARBA" id="ARBA00048073"/>
    </source>
</evidence>
<dbReference type="CDD" id="cd06661">
    <property type="entry name" value="GGCT_like"/>
    <property type="match status" value="1"/>
</dbReference>
<evidence type="ECO:0000256" key="1">
    <source>
        <dbReference type="ARBA" id="ARBA00009662"/>
    </source>
</evidence>
<dbReference type="AlphaFoldDB" id="A0A177B734"/>
<evidence type="ECO:0000256" key="4">
    <source>
        <dbReference type="ARBA" id="ARBA00043195"/>
    </source>
</evidence>
<comment type="similarity">
    <text evidence="1">Belongs to the gamma-glutamylcyclotransferase family. ChaC subfamily.</text>
</comment>
<proteinExistence type="inferred from homology"/>
<comment type="catalytic activity">
    <reaction evidence="6">
        <text>glutathione = L-cysteinylglycine + 5-oxo-L-proline</text>
        <dbReference type="Rhea" id="RHEA:47724"/>
        <dbReference type="ChEBI" id="CHEBI:57925"/>
        <dbReference type="ChEBI" id="CHEBI:58402"/>
        <dbReference type="ChEBI" id="CHEBI:61694"/>
        <dbReference type="EC" id="4.3.2.7"/>
    </reaction>
</comment>
<evidence type="ECO:0000256" key="2">
    <source>
        <dbReference type="ARBA" id="ARBA00012344"/>
    </source>
</evidence>
<evidence type="ECO:0000256" key="5">
    <source>
        <dbReference type="ARBA" id="ARBA00045227"/>
    </source>
</evidence>
<name>A0A177B734_9BILA</name>
<dbReference type="InterPro" id="IPR013024">
    <property type="entry name" value="GGCT-like"/>
</dbReference>
<evidence type="ECO:0000256" key="3">
    <source>
        <dbReference type="ARBA" id="ARBA00023239"/>
    </source>
</evidence>
<dbReference type="PANTHER" id="PTHR12192">
    <property type="entry name" value="CATION TRANSPORT PROTEIN CHAC-RELATED"/>
    <property type="match status" value="1"/>
</dbReference>
<dbReference type="InterPro" id="IPR006840">
    <property type="entry name" value="ChaC"/>
</dbReference>
<keyword evidence="3" id="KW-0456">Lyase</keyword>
<dbReference type="Gene3D" id="3.10.490.10">
    <property type="entry name" value="Gamma-glutamyl cyclotransferase-like"/>
    <property type="match status" value="1"/>
</dbReference>
<accession>A0A177B734</accession>
<comment type="function">
    <text evidence="5">Catalyzes the cleavage of glutathione into 5-oxo-L-proline and a Cys-Gly dipeptide. Acts specifically on glutathione, but not on other gamma-glutamyl peptides.</text>
</comment>
<reference evidence="7 8" key="1">
    <citation type="submission" date="2016-04" db="EMBL/GenBank/DDBJ databases">
        <title>The genome of Intoshia linei affirms orthonectids as highly simplified spiralians.</title>
        <authorList>
            <person name="Mikhailov K.V."/>
            <person name="Slusarev G.S."/>
            <person name="Nikitin M.A."/>
            <person name="Logacheva M.D."/>
            <person name="Penin A."/>
            <person name="Aleoshin V."/>
            <person name="Panchin Y.V."/>
        </authorList>
    </citation>
    <scope>NUCLEOTIDE SEQUENCE [LARGE SCALE GENOMIC DNA]</scope>
    <source>
        <strain evidence="7">Intl2013</strain>
        <tissue evidence="7">Whole animal</tissue>
    </source>
</reference>
<dbReference type="EC" id="4.3.2.7" evidence="2"/>
<organism evidence="7 8">
    <name type="scientific">Intoshia linei</name>
    <dbReference type="NCBI Taxonomy" id="1819745"/>
    <lineage>
        <taxon>Eukaryota</taxon>
        <taxon>Metazoa</taxon>
        <taxon>Spiralia</taxon>
        <taxon>Lophotrochozoa</taxon>
        <taxon>Mesozoa</taxon>
        <taxon>Orthonectida</taxon>
        <taxon>Rhopaluridae</taxon>
        <taxon>Intoshia</taxon>
    </lineage>
</organism>
<dbReference type="GO" id="GO:0061928">
    <property type="term" value="F:glutathione specific gamma-glutamylcyclotransferase activity"/>
    <property type="evidence" value="ECO:0007669"/>
    <property type="project" value="UniProtKB-EC"/>
</dbReference>
<dbReference type="GO" id="GO:0006751">
    <property type="term" value="P:glutathione catabolic process"/>
    <property type="evidence" value="ECO:0007669"/>
    <property type="project" value="InterPro"/>
</dbReference>
<dbReference type="Pfam" id="PF04752">
    <property type="entry name" value="ChaC"/>
    <property type="match status" value="1"/>
</dbReference>
<gene>
    <name evidence="7" type="ORF">A3Q56_02751</name>
</gene>
<evidence type="ECO:0000313" key="8">
    <source>
        <dbReference type="Proteomes" id="UP000078046"/>
    </source>
</evidence>
<dbReference type="Proteomes" id="UP000078046">
    <property type="component" value="Unassembled WGS sequence"/>
</dbReference>
<evidence type="ECO:0000313" key="7">
    <source>
        <dbReference type="EMBL" id="OAF69502.1"/>
    </source>
</evidence>
<comment type="caution">
    <text evidence="7">The sequence shown here is derived from an EMBL/GenBank/DDBJ whole genome shotgun (WGS) entry which is preliminary data.</text>
</comment>
<dbReference type="PANTHER" id="PTHR12192:SF2">
    <property type="entry name" value="GLUTATHIONE-SPECIFIC GAMMA-GLUTAMYLCYCLOTRANSFERASE 2"/>
    <property type="match status" value="1"/>
</dbReference>
<dbReference type="GO" id="GO:0005737">
    <property type="term" value="C:cytoplasm"/>
    <property type="evidence" value="ECO:0007669"/>
    <property type="project" value="TreeGrafter"/>
</dbReference>
<dbReference type="EMBL" id="LWCA01000271">
    <property type="protein sequence ID" value="OAF69502.1"/>
    <property type="molecule type" value="Genomic_DNA"/>
</dbReference>
<keyword evidence="8" id="KW-1185">Reference proteome</keyword>
<dbReference type="SUPFAM" id="SSF110857">
    <property type="entry name" value="Gamma-glutamyl cyclotransferase-like"/>
    <property type="match status" value="1"/>
</dbReference>
<protein>
    <recommendedName>
        <fullName evidence="2">glutathione-specific gamma-glutamylcyclotransferase</fullName>
        <ecNumber evidence="2">4.3.2.7</ecNumber>
    </recommendedName>
    <alternativeName>
        <fullName evidence="4">Cation transport regulator-like protein 2</fullName>
    </alternativeName>
</protein>
<sequence>MWIFTYGLFVWQINFEYKDSVIGFVPEHQRSFSLKSKARWGTENEPGLVLNIEKNKNENVYGVAYNLDKEAILKMDEIEGDPYEKYLVKFVPNDSKYNNIKCFAYFCKTNIPLYVGISDIDNQALIISKSKGSQGNNYEYVFNLRDKMMEINLPVDQYLESLYQKL</sequence>
<dbReference type="InterPro" id="IPR036568">
    <property type="entry name" value="GGCT-like_sf"/>
</dbReference>